<feature type="DNA-binding region" description="OmpR/PhoB-type" evidence="7">
    <location>
        <begin position="124"/>
        <end position="218"/>
    </location>
</feature>
<evidence type="ECO:0000256" key="3">
    <source>
        <dbReference type="ARBA" id="ARBA00023015"/>
    </source>
</evidence>
<dbReference type="GO" id="GO:0032993">
    <property type="term" value="C:protein-DNA complex"/>
    <property type="evidence" value="ECO:0007669"/>
    <property type="project" value="TreeGrafter"/>
</dbReference>
<dbReference type="EMBL" id="CP008956">
    <property type="protein sequence ID" value="QJQ03397.1"/>
    <property type="molecule type" value="Genomic_DNA"/>
</dbReference>
<dbReference type="SUPFAM" id="SSF52172">
    <property type="entry name" value="CheY-like"/>
    <property type="match status" value="1"/>
</dbReference>
<dbReference type="Gene3D" id="6.10.250.690">
    <property type="match status" value="1"/>
</dbReference>
<dbReference type="Pfam" id="PF00072">
    <property type="entry name" value="Response_reg"/>
    <property type="match status" value="1"/>
</dbReference>
<dbReference type="GO" id="GO:0000156">
    <property type="term" value="F:phosphorelay response regulator activity"/>
    <property type="evidence" value="ECO:0007669"/>
    <property type="project" value="TreeGrafter"/>
</dbReference>
<dbReference type="Gene3D" id="1.10.10.10">
    <property type="entry name" value="Winged helix-like DNA-binding domain superfamily/Winged helix DNA-binding domain"/>
    <property type="match status" value="1"/>
</dbReference>
<dbReference type="InterPro" id="IPR011006">
    <property type="entry name" value="CheY-like_superfamily"/>
</dbReference>
<dbReference type="InterPro" id="IPR001867">
    <property type="entry name" value="OmpR/PhoB-type_DNA-bd"/>
</dbReference>
<keyword evidence="1 6" id="KW-0597">Phosphoprotein</keyword>
<dbReference type="Gene3D" id="3.40.50.2300">
    <property type="match status" value="1"/>
</dbReference>
<dbReference type="InterPro" id="IPR036388">
    <property type="entry name" value="WH-like_DNA-bd_sf"/>
</dbReference>
<keyword evidence="2" id="KW-0902">Two-component regulatory system</keyword>
<dbReference type="CDD" id="cd17624">
    <property type="entry name" value="REC_OmpR_PmrA-like"/>
    <property type="match status" value="1"/>
</dbReference>
<dbReference type="Proteomes" id="UP000501648">
    <property type="component" value="Chromosome"/>
</dbReference>
<proteinExistence type="predicted"/>
<dbReference type="GO" id="GO:0000976">
    <property type="term" value="F:transcription cis-regulatory region binding"/>
    <property type="evidence" value="ECO:0007669"/>
    <property type="project" value="TreeGrafter"/>
</dbReference>
<dbReference type="Pfam" id="PF00486">
    <property type="entry name" value="Trans_reg_C"/>
    <property type="match status" value="1"/>
</dbReference>
<evidence type="ECO:0000256" key="1">
    <source>
        <dbReference type="ARBA" id="ARBA00022553"/>
    </source>
</evidence>
<dbReference type="SMART" id="SM00448">
    <property type="entry name" value="REC"/>
    <property type="match status" value="1"/>
</dbReference>
<dbReference type="GO" id="GO:0006355">
    <property type="term" value="P:regulation of DNA-templated transcription"/>
    <property type="evidence" value="ECO:0007669"/>
    <property type="project" value="InterPro"/>
</dbReference>
<dbReference type="PROSITE" id="PS51755">
    <property type="entry name" value="OMPR_PHOB"/>
    <property type="match status" value="1"/>
</dbReference>
<dbReference type="PANTHER" id="PTHR48111">
    <property type="entry name" value="REGULATOR OF RPOS"/>
    <property type="match status" value="1"/>
</dbReference>
<dbReference type="InterPro" id="IPR001789">
    <property type="entry name" value="Sig_transdc_resp-reg_receiver"/>
</dbReference>
<evidence type="ECO:0000256" key="6">
    <source>
        <dbReference type="PROSITE-ProRule" id="PRU00169"/>
    </source>
</evidence>
<organism evidence="10 11">
    <name type="scientific">Herbaspirillum rubrisubalbicans Os34</name>
    <dbReference type="NCBI Taxonomy" id="1235827"/>
    <lineage>
        <taxon>Bacteria</taxon>
        <taxon>Pseudomonadati</taxon>
        <taxon>Pseudomonadota</taxon>
        <taxon>Betaproteobacteria</taxon>
        <taxon>Burkholderiales</taxon>
        <taxon>Oxalobacteraceae</taxon>
        <taxon>Herbaspirillum</taxon>
    </lineage>
</organism>
<protein>
    <submittedName>
        <fullName evidence="10">DNA-binding response regulator</fullName>
    </submittedName>
</protein>
<dbReference type="PANTHER" id="PTHR48111:SF67">
    <property type="entry name" value="TRANSCRIPTIONAL REGULATORY PROTEIN TCTD"/>
    <property type="match status" value="1"/>
</dbReference>
<name>A0A6M3ZXU8_9BURK</name>
<feature type="modified residue" description="4-aspartylphosphate" evidence="6">
    <location>
        <position position="51"/>
    </location>
</feature>
<dbReference type="SMART" id="SM00862">
    <property type="entry name" value="Trans_reg_C"/>
    <property type="match status" value="1"/>
</dbReference>
<dbReference type="RefSeq" id="WP_017449855.1">
    <property type="nucleotide sequence ID" value="NZ_CP008956.1"/>
</dbReference>
<evidence type="ECO:0000313" key="11">
    <source>
        <dbReference type="Proteomes" id="UP000501648"/>
    </source>
</evidence>
<keyword evidence="3" id="KW-0805">Transcription regulation</keyword>
<evidence type="ECO:0000259" key="9">
    <source>
        <dbReference type="PROSITE" id="PS51755"/>
    </source>
</evidence>
<accession>A0A6M3ZXU8</accession>
<evidence type="ECO:0000256" key="4">
    <source>
        <dbReference type="ARBA" id="ARBA00023125"/>
    </source>
</evidence>
<dbReference type="InterPro" id="IPR039420">
    <property type="entry name" value="WalR-like"/>
</dbReference>
<evidence type="ECO:0000259" key="8">
    <source>
        <dbReference type="PROSITE" id="PS50110"/>
    </source>
</evidence>
<evidence type="ECO:0000256" key="7">
    <source>
        <dbReference type="PROSITE-ProRule" id="PRU01091"/>
    </source>
</evidence>
<dbReference type="AlphaFoldDB" id="A0A6M3ZXU8"/>
<evidence type="ECO:0000313" key="10">
    <source>
        <dbReference type="EMBL" id="QJQ03397.1"/>
    </source>
</evidence>
<feature type="domain" description="Response regulatory" evidence="8">
    <location>
        <begin position="2"/>
        <end position="116"/>
    </location>
</feature>
<evidence type="ECO:0000256" key="5">
    <source>
        <dbReference type="ARBA" id="ARBA00023163"/>
    </source>
</evidence>
<evidence type="ECO:0000256" key="2">
    <source>
        <dbReference type="ARBA" id="ARBA00023012"/>
    </source>
</evidence>
<dbReference type="CDD" id="cd00383">
    <property type="entry name" value="trans_reg_C"/>
    <property type="match status" value="1"/>
</dbReference>
<dbReference type="GO" id="GO:0005829">
    <property type="term" value="C:cytosol"/>
    <property type="evidence" value="ECO:0007669"/>
    <property type="project" value="TreeGrafter"/>
</dbReference>
<reference evidence="10 11" key="1">
    <citation type="journal article" date="2012" name="J. Bacteriol.">
        <title>Genome sequence of the pathogenic Herbaspirillum seropedicae strain Os34, isolated from rice roots.</title>
        <authorList>
            <person name="Ye W."/>
            <person name="Ye S."/>
            <person name="Liu J."/>
            <person name="Chang S."/>
            <person name="Chen M."/>
            <person name="Zhu B."/>
            <person name="Guo L."/>
            <person name="An Q."/>
        </authorList>
    </citation>
    <scope>NUCLEOTIDE SEQUENCE [LARGE SCALE GENOMIC DNA]</scope>
    <source>
        <strain evidence="10 11">Os34</strain>
    </source>
</reference>
<dbReference type="FunFam" id="3.40.50.2300:FF:000002">
    <property type="entry name" value="DNA-binding response regulator PhoP"/>
    <property type="match status" value="1"/>
</dbReference>
<keyword evidence="5" id="KW-0804">Transcription</keyword>
<dbReference type="PROSITE" id="PS50110">
    <property type="entry name" value="RESPONSE_REGULATORY"/>
    <property type="match status" value="1"/>
</dbReference>
<sequence>MRVLLVEDDPMVGEAVRKGLRQDGFTIDWVQDGKSADVALRTEDYAMLLLDLGLPQKDGLAVLRTLRERGNTIPVLITTARDAVADRVAGLDAGADDYLIKPFDLEELSARMRALSRRQAGRAESLVQVREVVLNPATHEVTVGGNPVNLSAREFALLQAFMDRPGVVLSRAQLEEKLYGWDDSIESNAVEVHIHALRKKVGSDFIKNVRGVGYLVPA</sequence>
<gene>
    <name evidence="10" type="ORF">C798_25125</name>
</gene>
<feature type="domain" description="OmpR/PhoB-type" evidence="9">
    <location>
        <begin position="124"/>
        <end position="218"/>
    </location>
</feature>
<keyword evidence="4 7" id="KW-0238">DNA-binding</keyword>